<dbReference type="OrthoDB" id="10508058at2759"/>
<organism evidence="1 2">
    <name type="scientific">Actinidia rufa</name>
    <dbReference type="NCBI Taxonomy" id="165716"/>
    <lineage>
        <taxon>Eukaryota</taxon>
        <taxon>Viridiplantae</taxon>
        <taxon>Streptophyta</taxon>
        <taxon>Embryophyta</taxon>
        <taxon>Tracheophyta</taxon>
        <taxon>Spermatophyta</taxon>
        <taxon>Magnoliopsida</taxon>
        <taxon>eudicotyledons</taxon>
        <taxon>Gunneridae</taxon>
        <taxon>Pentapetalae</taxon>
        <taxon>asterids</taxon>
        <taxon>Ericales</taxon>
        <taxon>Actinidiaceae</taxon>
        <taxon>Actinidia</taxon>
    </lineage>
</organism>
<evidence type="ECO:0000313" key="2">
    <source>
        <dbReference type="Proteomes" id="UP000585474"/>
    </source>
</evidence>
<evidence type="ECO:0000313" key="1">
    <source>
        <dbReference type="EMBL" id="GFY96879.1"/>
    </source>
</evidence>
<dbReference type="Proteomes" id="UP000585474">
    <property type="component" value="Unassembled WGS sequence"/>
</dbReference>
<dbReference type="AlphaFoldDB" id="A0A7J0FFB6"/>
<reference evidence="1 2" key="1">
    <citation type="submission" date="2019-07" db="EMBL/GenBank/DDBJ databases">
        <title>De Novo Assembly of kiwifruit Actinidia rufa.</title>
        <authorList>
            <person name="Sugita-Konishi S."/>
            <person name="Sato K."/>
            <person name="Mori E."/>
            <person name="Abe Y."/>
            <person name="Kisaki G."/>
            <person name="Hamano K."/>
            <person name="Suezawa K."/>
            <person name="Otani M."/>
            <person name="Fukuda T."/>
            <person name="Manabe T."/>
            <person name="Gomi K."/>
            <person name="Tabuchi M."/>
            <person name="Akimitsu K."/>
            <person name="Kataoka I."/>
        </authorList>
    </citation>
    <scope>NUCLEOTIDE SEQUENCE [LARGE SCALE GENOMIC DNA]</scope>
    <source>
        <strain evidence="2">cv. Fuchu</strain>
    </source>
</reference>
<name>A0A7J0FFB6_9ERIC</name>
<sequence length="291" mass="32226">MSRDGGKNSSLSWEITKSLPMDYLGILELRGFRGCGAPQIEQERFDQISNTLEQGQFYPIKDILHSKSFLRSFALDFKKMGSNCRDNAEEKPTCHVVHVAADEGESSLFRGDPPEKMDLRKLAQLAKRRGEPKGVTLAGAKDIIICEKCTRDETLDILPSKKVKQAADTKRRGPCRRLMTKKGPIIKAQAKSKATSSHATTNEVPTSAALGEGTSANLGFVLGLEAFTMENSAVVEKLLQRLILLADKEAMDKMDFDKVITRFLQSLSQAMVLGSSLIDRGREMRDEAMTQ</sequence>
<keyword evidence="2" id="KW-1185">Reference proteome</keyword>
<proteinExistence type="predicted"/>
<gene>
    <name evidence="1" type="ORF">Acr_11g0011850</name>
</gene>
<protein>
    <submittedName>
        <fullName evidence="1">Uncharacterized protein</fullName>
    </submittedName>
</protein>
<comment type="caution">
    <text evidence="1">The sequence shown here is derived from an EMBL/GenBank/DDBJ whole genome shotgun (WGS) entry which is preliminary data.</text>
</comment>
<dbReference type="EMBL" id="BJWL01000011">
    <property type="protein sequence ID" value="GFY96879.1"/>
    <property type="molecule type" value="Genomic_DNA"/>
</dbReference>
<accession>A0A7J0FFB6</accession>